<name>A0ABY8D3E6_9HYPH</name>
<evidence type="ECO:0000313" key="1">
    <source>
        <dbReference type="EMBL" id="WEX83548.1"/>
    </source>
</evidence>
<organism evidence="1 2">
    <name type="scientific">Sinorhizobium numidicum</name>
    <dbReference type="NCBI Taxonomy" id="680248"/>
    <lineage>
        <taxon>Bacteria</taxon>
        <taxon>Pseudomonadati</taxon>
        <taxon>Pseudomonadota</taxon>
        <taxon>Alphaproteobacteria</taxon>
        <taxon>Hyphomicrobiales</taxon>
        <taxon>Rhizobiaceae</taxon>
        <taxon>Sinorhizobium/Ensifer group</taxon>
        <taxon>Sinorhizobium</taxon>
    </lineage>
</organism>
<proteinExistence type="predicted"/>
<reference evidence="1 2" key="1">
    <citation type="submission" date="2023-03" db="EMBL/GenBank/DDBJ databases">
        <authorList>
            <person name="Kaur S."/>
            <person name="Espinosa-Saiz D."/>
            <person name="Velazquez E."/>
            <person name="Menendez E."/>
            <person name="diCenzo G.C."/>
        </authorList>
    </citation>
    <scope>NUCLEOTIDE SEQUENCE [LARGE SCALE GENOMIC DNA]</scope>
    <source>
        <strain evidence="1 2">LMG 27395</strain>
    </source>
</reference>
<protein>
    <submittedName>
        <fullName evidence="1">DUF3168 domain-containing protein</fullName>
    </submittedName>
</protein>
<dbReference type="EMBL" id="CP120371">
    <property type="protein sequence ID" value="WEX83548.1"/>
    <property type="molecule type" value="Genomic_DNA"/>
</dbReference>
<evidence type="ECO:0000313" key="2">
    <source>
        <dbReference type="Proteomes" id="UP001235547"/>
    </source>
</evidence>
<gene>
    <name evidence="1" type="ORF">PYH38_002333</name>
</gene>
<dbReference type="Proteomes" id="UP001235547">
    <property type="component" value="Chromosome 1"/>
</dbReference>
<dbReference type="InterPro" id="IPR021508">
    <property type="entry name" value="Gp17-like"/>
</dbReference>
<dbReference type="InterPro" id="IPR053745">
    <property type="entry name" value="Viral_Tail_Comp_sf"/>
</dbReference>
<accession>A0ABY8D3E6</accession>
<dbReference type="RefSeq" id="WP_280734375.1">
    <property type="nucleotide sequence ID" value="NZ_CP120368.1"/>
</dbReference>
<dbReference type="Pfam" id="PF11367">
    <property type="entry name" value="Tail_completion_gp17"/>
    <property type="match status" value="1"/>
</dbReference>
<sequence length="115" mass="12585">MALINGVYDQPPDAAFGTPKESYVTIGEAQFLRDDATCISGGEVYLTLHAWSRKVGYPVAKQIADAVAESLHLAPFTLATNRLISIMHRQTRVFRDPDGLTSHAVIDFVANVEKP</sequence>
<keyword evidence="2" id="KW-1185">Reference proteome</keyword>
<dbReference type="Gene3D" id="3.30.2000.30">
    <property type="match status" value="1"/>
</dbReference>